<reference evidence="1 2" key="1">
    <citation type="submission" date="2018-08" db="EMBL/GenBank/DDBJ databases">
        <title>Paenibacillus sp. M4BSY-1, whole genome shotgun sequence.</title>
        <authorList>
            <person name="Tuo L."/>
        </authorList>
    </citation>
    <scope>NUCLEOTIDE SEQUENCE [LARGE SCALE GENOMIC DNA]</scope>
    <source>
        <strain evidence="1 2">M4BSY-1</strain>
    </source>
</reference>
<organism evidence="1 2">
    <name type="scientific">Paenibacillus paeoniae</name>
    <dbReference type="NCBI Taxonomy" id="2292705"/>
    <lineage>
        <taxon>Bacteria</taxon>
        <taxon>Bacillati</taxon>
        <taxon>Bacillota</taxon>
        <taxon>Bacilli</taxon>
        <taxon>Bacillales</taxon>
        <taxon>Paenibacillaceae</taxon>
        <taxon>Paenibacillus</taxon>
    </lineage>
</organism>
<dbReference type="OrthoDB" id="2610379at2"/>
<dbReference type="AlphaFoldDB" id="A0A371PL19"/>
<name>A0A371PL19_9BACL</name>
<evidence type="ECO:0000313" key="2">
    <source>
        <dbReference type="Proteomes" id="UP000261905"/>
    </source>
</evidence>
<dbReference type="EMBL" id="QUBQ01000001">
    <property type="protein sequence ID" value="REK76793.1"/>
    <property type="molecule type" value="Genomic_DNA"/>
</dbReference>
<dbReference type="RefSeq" id="WP_116043938.1">
    <property type="nucleotide sequence ID" value="NZ_QUBQ01000001.1"/>
</dbReference>
<protein>
    <submittedName>
        <fullName evidence="1">Uncharacterized protein</fullName>
    </submittedName>
</protein>
<comment type="caution">
    <text evidence="1">The sequence shown here is derived from an EMBL/GenBank/DDBJ whole genome shotgun (WGS) entry which is preliminary data.</text>
</comment>
<accession>A0A371PL19</accession>
<sequence>MKKIFIYVTSFIFLITFLITPVGSTHGFVNSPKSEREDVTSIIFVDSNLTIEKTEDGRVSPIKNANKLTISQLDSILTNMNVNHDQISNMPLPIKQKVVSRGGVAVPITTTKKTEHFVTPDGKQRLVTEENKEEIDKIKQQEISKLNNSNNNSGITPFSLGSERDGSFYGYSLLMYRGSTAAELEYEYIEYFSYDANVNYKYTDRIAHAWNPHTVSIGREAGAQYKLFGIWANMNVTTSHNDSTTGASASIKLPNTQIIEETFGYFIDTVRIPKIYSGTTGKWVVKYAHPYSVITPSVNIGAVSITYSPFLGKSWSWENTFTIA</sequence>
<evidence type="ECO:0000313" key="1">
    <source>
        <dbReference type="EMBL" id="REK76793.1"/>
    </source>
</evidence>
<proteinExistence type="predicted"/>
<keyword evidence="2" id="KW-1185">Reference proteome</keyword>
<gene>
    <name evidence="1" type="ORF">DX130_07105</name>
</gene>
<dbReference type="Proteomes" id="UP000261905">
    <property type="component" value="Unassembled WGS sequence"/>
</dbReference>